<feature type="region of interest" description="Disordered" evidence="1">
    <location>
        <begin position="285"/>
        <end position="305"/>
    </location>
</feature>
<name>A0AB34JGT6_PRYPA</name>
<reference evidence="2 3" key="1">
    <citation type="journal article" date="2024" name="Science">
        <title>Giant polyketide synthase enzymes in the biosynthesis of giant marine polyether toxins.</title>
        <authorList>
            <person name="Fallon T.R."/>
            <person name="Shende V.V."/>
            <person name="Wierzbicki I.H."/>
            <person name="Pendleton A.L."/>
            <person name="Watervoot N.F."/>
            <person name="Auber R.P."/>
            <person name="Gonzalez D.J."/>
            <person name="Wisecaver J.H."/>
            <person name="Moore B.S."/>
        </authorList>
    </citation>
    <scope>NUCLEOTIDE SEQUENCE [LARGE SCALE GENOMIC DNA]</scope>
    <source>
        <strain evidence="2 3">12B1</strain>
    </source>
</reference>
<accession>A0AB34JGT6</accession>
<protein>
    <submittedName>
        <fullName evidence="2">Uncharacterized protein</fullName>
    </submittedName>
</protein>
<evidence type="ECO:0000313" key="3">
    <source>
        <dbReference type="Proteomes" id="UP001515480"/>
    </source>
</evidence>
<evidence type="ECO:0000256" key="1">
    <source>
        <dbReference type="SAM" id="MobiDB-lite"/>
    </source>
</evidence>
<feature type="region of interest" description="Disordered" evidence="1">
    <location>
        <begin position="233"/>
        <end position="269"/>
    </location>
</feature>
<dbReference type="EMBL" id="JBGBPQ010000008">
    <property type="protein sequence ID" value="KAL1520743.1"/>
    <property type="molecule type" value="Genomic_DNA"/>
</dbReference>
<comment type="caution">
    <text evidence="2">The sequence shown here is derived from an EMBL/GenBank/DDBJ whole genome shotgun (WGS) entry which is preliminary data.</text>
</comment>
<sequence>MREGFNRWCNGQRDSWRPLVLHSWRQGLSRVTYLSESLDYRLHSSRLVDWLISGGVNAHVLSSSVRLASIVVLIGAWAQRVKFVRLVRSLSRSFCRQLPLSVRRALGIDLYALHGELAHAEHQLEDNQKFLKETREVFTEQCSTVLESHAVVETEQTQIRRHLAGLADELNMLSHESGQAVDPELACLQAAERQTLSHQGVSIDGIVTKSPPRAYSELATSKGAMQPLVADTNAEQTPTSGDKGPAVKSPSRDFQSKKSRNNSESQSLEQLAMEYAELARELKHKRASLGASSLQRNRRPAIDKA</sequence>
<dbReference type="AlphaFoldDB" id="A0AB34JGT6"/>
<evidence type="ECO:0000313" key="2">
    <source>
        <dbReference type="EMBL" id="KAL1520743.1"/>
    </source>
</evidence>
<dbReference type="Proteomes" id="UP001515480">
    <property type="component" value="Unassembled WGS sequence"/>
</dbReference>
<organism evidence="2 3">
    <name type="scientific">Prymnesium parvum</name>
    <name type="common">Toxic golden alga</name>
    <dbReference type="NCBI Taxonomy" id="97485"/>
    <lineage>
        <taxon>Eukaryota</taxon>
        <taxon>Haptista</taxon>
        <taxon>Haptophyta</taxon>
        <taxon>Prymnesiophyceae</taxon>
        <taxon>Prymnesiales</taxon>
        <taxon>Prymnesiaceae</taxon>
        <taxon>Prymnesium</taxon>
    </lineage>
</organism>
<gene>
    <name evidence="2" type="ORF">AB1Y20_022310</name>
</gene>
<proteinExistence type="predicted"/>
<keyword evidence="3" id="KW-1185">Reference proteome</keyword>